<evidence type="ECO:0000259" key="8">
    <source>
        <dbReference type="PROSITE" id="PS51082"/>
    </source>
</evidence>
<dbReference type="GO" id="GO:0032233">
    <property type="term" value="P:positive regulation of actin filament bundle assembly"/>
    <property type="evidence" value="ECO:0007669"/>
    <property type="project" value="TreeGrafter"/>
</dbReference>
<sequence>MEAVIEKECSALGGLFQTIISDMKGSYPVWEDFINKAGKLQSQLRTTVVAAAAFLDAFQKVADMATNTRGGTREIGSALTRMCMRHRSIESKLRQFSSALIDCLINPLQEQMEEWKKVANQLDKDHAKEYKKARQEIKKKSSDTLKLQKKAKKGRGDIQPQLDSALQDVNDKYLLLEETEKQAVRKALIEERGRFCTFISMLRPVIEEEISMLGEITHLQTISDDLKSLTMDPHKLPSSSEQVILDLKGSDYSWSYQTPPSSPSTTMSRKSSVCSSLNSVNSSDSRSSGSHSHSPSSHYRYRSSNLPQQAPMRLSSVSSHDSGFMSQDAFQSKSPSPMPPEAPNQLSNGFYHCSLSSDPSVASVGAGPFPHFPPVSRAWTRAPSALLPDYAHYYTIGPGMLPSSKIPSWKDWAKPGPYDQPMVNTLQRRKEKRDPDVNGGAQSGAAVAPEEAQRPRSMTVSAAARGEEMEACEELALALTRGLQLDTQRSSRDSLQCSSGYSTQTTTPCCSEDTIPSQGLPTTLGPVIVTPGVATIRRTPSTKPSVRRGTIGGGPIPIKTPVIPVKTPTVPDIPGGLPGALAGTEECPEQSPESPAAGDGGQAVPSMPSSSWSGQASVNPPASSQKLGGAEEQRQAVPEGEGEEGERDGLGALAALGQPELDPAELSPGDVPQGEDMLNAIRRGVKLKKTTTNDRSAPRIS</sequence>
<evidence type="ECO:0000256" key="6">
    <source>
        <dbReference type="ARBA" id="ARBA00061293"/>
    </source>
</evidence>
<comment type="subcellular location">
    <subcellularLocation>
        <location evidence="1">Cytoplasm</location>
    </subcellularLocation>
</comment>
<dbReference type="InterPro" id="IPR027267">
    <property type="entry name" value="AH/BAR_dom_sf"/>
</dbReference>
<dbReference type="PANTHER" id="PTHR15708:SF10">
    <property type="entry name" value="PROTEIN MTSS 1"/>
    <property type="match status" value="1"/>
</dbReference>
<feature type="region of interest" description="Disordered" evidence="7">
    <location>
        <begin position="255"/>
        <end position="346"/>
    </location>
</feature>
<evidence type="ECO:0000256" key="5">
    <source>
        <dbReference type="ARBA" id="ARBA00023203"/>
    </source>
</evidence>
<accession>A0A2I0MXA9</accession>
<evidence type="ECO:0000256" key="4">
    <source>
        <dbReference type="ARBA" id="ARBA00023054"/>
    </source>
</evidence>
<evidence type="ECO:0000256" key="1">
    <source>
        <dbReference type="ARBA" id="ARBA00004496"/>
    </source>
</evidence>
<gene>
    <name evidence="10" type="primary">MTSS1</name>
    <name evidence="10" type="ORF">A306_00001217</name>
</gene>
<dbReference type="GO" id="GO:0009898">
    <property type="term" value="C:cytoplasmic side of plasma membrane"/>
    <property type="evidence" value="ECO:0007669"/>
    <property type="project" value="TreeGrafter"/>
</dbReference>
<keyword evidence="5" id="KW-0009">Actin-binding</keyword>
<dbReference type="GO" id="GO:0005543">
    <property type="term" value="F:phospholipid binding"/>
    <property type="evidence" value="ECO:0007669"/>
    <property type="project" value="TreeGrafter"/>
</dbReference>
<dbReference type="Proteomes" id="UP000053872">
    <property type="component" value="Unassembled WGS sequence"/>
</dbReference>
<dbReference type="Pfam" id="PF02205">
    <property type="entry name" value="WH2"/>
    <property type="match status" value="1"/>
</dbReference>
<evidence type="ECO:0000256" key="2">
    <source>
        <dbReference type="ARBA" id="ARBA00022490"/>
    </source>
</evidence>
<dbReference type="Gene3D" id="1.20.1270.60">
    <property type="entry name" value="Arfaptin homology (AH) domain/BAR domain"/>
    <property type="match status" value="1"/>
</dbReference>
<feature type="compositionally biased region" description="Polar residues" evidence="7">
    <location>
        <begin position="315"/>
        <end position="335"/>
    </location>
</feature>
<keyword evidence="3" id="KW-0597">Phosphoprotein</keyword>
<dbReference type="InterPro" id="IPR003124">
    <property type="entry name" value="WH2_dom"/>
</dbReference>
<dbReference type="GO" id="GO:0034334">
    <property type="term" value="P:adherens junction maintenance"/>
    <property type="evidence" value="ECO:0007669"/>
    <property type="project" value="TreeGrafter"/>
</dbReference>
<evidence type="ECO:0000259" key="9">
    <source>
        <dbReference type="PROSITE" id="PS51338"/>
    </source>
</evidence>
<comment type="similarity">
    <text evidence="6">Belongs to the MTSS family.</text>
</comment>
<feature type="compositionally biased region" description="Low complexity" evidence="7">
    <location>
        <begin position="255"/>
        <end position="305"/>
    </location>
</feature>
<dbReference type="GO" id="GO:0015629">
    <property type="term" value="C:actin cytoskeleton"/>
    <property type="evidence" value="ECO:0007669"/>
    <property type="project" value="TreeGrafter"/>
</dbReference>
<dbReference type="SUPFAM" id="SSF103657">
    <property type="entry name" value="BAR/IMD domain-like"/>
    <property type="match status" value="1"/>
</dbReference>
<feature type="domain" description="IMD" evidence="9">
    <location>
        <begin position="1"/>
        <end position="250"/>
    </location>
</feature>
<dbReference type="EMBL" id="AKCR02000001">
    <property type="protein sequence ID" value="PKK34316.1"/>
    <property type="molecule type" value="Genomic_DNA"/>
</dbReference>
<evidence type="ECO:0000313" key="11">
    <source>
        <dbReference type="Proteomes" id="UP000053872"/>
    </source>
</evidence>
<dbReference type="CDD" id="cd22060">
    <property type="entry name" value="WH2_MTSS1"/>
    <property type="match status" value="1"/>
</dbReference>
<dbReference type="InterPro" id="IPR030127">
    <property type="entry name" value="MTSS1/MTSS2"/>
</dbReference>
<dbReference type="AlphaFoldDB" id="A0A2I0MXA9"/>
<keyword evidence="2" id="KW-0963">Cytoplasm</keyword>
<dbReference type="InterPro" id="IPR013606">
    <property type="entry name" value="I-BAR_dom"/>
</dbReference>
<comment type="caution">
    <text evidence="10">The sequence shown here is derived from an EMBL/GenBank/DDBJ whole genome shotgun (WGS) entry which is preliminary data.</text>
</comment>
<keyword evidence="11" id="KW-1185">Reference proteome</keyword>
<feature type="region of interest" description="Disordered" evidence="7">
    <location>
        <begin position="427"/>
        <end position="456"/>
    </location>
</feature>
<feature type="compositionally biased region" description="Low complexity" evidence="7">
    <location>
        <begin position="556"/>
        <end position="570"/>
    </location>
</feature>
<name>A0A2I0MXA9_COLLI</name>
<dbReference type="PROSITE" id="PS51082">
    <property type="entry name" value="WH2"/>
    <property type="match status" value="1"/>
</dbReference>
<dbReference type="GO" id="GO:0005737">
    <property type="term" value="C:cytoplasm"/>
    <property type="evidence" value="ECO:0007669"/>
    <property type="project" value="UniProtKB-SubCell"/>
</dbReference>
<feature type="region of interest" description="Disordered" evidence="7">
    <location>
        <begin position="538"/>
        <end position="675"/>
    </location>
</feature>
<feature type="domain" description="WH2" evidence="8">
    <location>
        <begin position="673"/>
        <end position="690"/>
    </location>
</feature>
<dbReference type="PROSITE" id="PS51338">
    <property type="entry name" value="IMD"/>
    <property type="match status" value="1"/>
</dbReference>
<proteinExistence type="inferred from homology"/>
<evidence type="ECO:0000313" key="10">
    <source>
        <dbReference type="EMBL" id="PKK34316.1"/>
    </source>
</evidence>
<dbReference type="GO" id="GO:0007009">
    <property type="term" value="P:plasma membrane organization"/>
    <property type="evidence" value="ECO:0007669"/>
    <property type="project" value="InterPro"/>
</dbReference>
<evidence type="ECO:0000256" key="3">
    <source>
        <dbReference type="ARBA" id="ARBA00022553"/>
    </source>
</evidence>
<dbReference type="CTD" id="9788"/>
<reference evidence="10 11" key="1">
    <citation type="journal article" date="2013" name="Science">
        <title>Genomic diversity and evolution of the head crest in the rock pigeon.</title>
        <authorList>
            <person name="Shapiro M.D."/>
            <person name="Kronenberg Z."/>
            <person name="Li C."/>
            <person name="Domyan E.T."/>
            <person name="Pan H."/>
            <person name="Campbell M."/>
            <person name="Tan H."/>
            <person name="Huff C.D."/>
            <person name="Hu H."/>
            <person name="Vickrey A.I."/>
            <person name="Nielsen S.C."/>
            <person name="Stringham S.A."/>
            <person name="Hu H."/>
            <person name="Willerslev E."/>
            <person name="Gilbert M.T."/>
            <person name="Yandell M."/>
            <person name="Zhang G."/>
            <person name="Wang J."/>
        </authorList>
    </citation>
    <scope>NUCLEOTIDE SEQUENCE [LARGE SCALE GENOMIC DNA]</scope>
    <source>
        <tissue evidence="10">Blood</tissue>
    </source>
</reference>
<organism evidence="10 11">
    <name type="scientific">Columba livia</name>
    <name type="common">Rock dove</name>
    <dbReference type="NCBI Taxonomy" id="8932"/>
    <lineage>
        <taxon>Eukaryota</taxon>
        <taxon>Metazoa</taxon>
        <taxon>Chordata</taxon>
        <taxon>Craniata</taxon>
        <taxon>Vertebrata</taxon>
        <taxon>Euteleostomi</taxon>
        <taxon>Archelosauria</taxon>
        <taxon>Archosauria</taxon>
        <taxon>Dinosauria</taxon>
        <taxon>Saurischia</taxon>
        <taxon>Theropoda</taxon>
        <taxon>Coelurosauria</taxon>
        <taxon>Aves</taxon>
        <taxon>Neognathae</taxon>
        <taxon>Neoaves</taxon>
        <taxon>Columbimorphae</taxon>
        <taxon>Columbiformes</taxon>
        <taxon>Columbidae</taxon>
        <taxon>Columba</taxon>
    </lineage>
</organism>
<dbReference type="CDD" id="cd07643">
    <property type="entry name" value="I-BAR_IMD_MIM"/>
    <property type="match status" value="1"/>
</dbReference>
<dbReference type="GeneID" id="102088998"/>
<keyword evidence="4" id="KW-0175">Coiled coil</keyword>
<dbReference type="FunFam" id="1.20.1270.60:FF:000010">
    <property type="entry name" value="Metastasis suppressor 1, isoform CRA_e"/>
    <property type="match status" value="1"/>
</dbReference>
<feature type="compositionally biased region" description="Low complexity" evidence="7">
    <location>
        <begin position="650"/>
        <end position="661"/>
    </location>
</feature>
<feature type="compositionally biased region" description="Polar residues" evidence="7">
    <location>
        <begin position="607"/>
        <end position="626"/>
    </location>
</feature>
<dbReference type="GO" id="GO:0003779">
    <property type="term" value="F:actin binding"/>
    <property type="evidence" value="ECO:0007669"/>
    <property type="project" value="UniProtKB-KW"/>
</dbReference>
<evidence type="ECO:0000256" key="7">
    <source>
        <dbReference type="SAM" id="MobiDB-lite"/>
    </source>
</evidence>
<dbReference type="Pfam" id="PF08397">
    <property type="entry name" value="IMD"/>
    <property type="match status" value="1"/>
</dbReference>
<feature type="region of interest" description="Disordered" evidence="7">
    <location>
        <begin position="140"/>
        <end position="159"/>
    </location>
</feature>
<protein>
    <submittedName>
        <fullName evidence="10">Metastasis suppressor 1, transcript variant X6</fullName>
    </submittedName>
</protein>
<dbReference type="PANTHER" id="PTHR15708">
    <property type="entry name" value="ACTIN BUNDLING/MISSING IN METASTASIS-RELATED"/>
    <property type="match status" value="1"/>
</dbReference>